<proteinExistence type="predicted"/>
<sequence>MGRLSRLYPRRLCLSNAETLPQIQIQGTLQNRHVKSLAREIHQEEIISILRFSPRIQRVFSSAPMLCWETRSSLVLHSCLNSFFRYITDFNDLKRRKNTGTLSVCNLLNFKRIP</sequence>
<organism evidence="1">
    <name type="scientific">Anguilla anguilla</name>
    <name type="common">European freshwater eel</name>
    <name type="synonym">Muraena anguilla</name>
    <dbReference type="NCBI Taxonomy" id="7936"/>
    <lineage>
        <taxon>Eukaryota</taxon>
        <taxon>Metazoa</taxon>
        <taxon>Chordata</taxon>
        <taxon>Craniata</taxon>
        <taxon>Vertebrata</taxon>
        <taxon>Euteleostomi</taxon>
        <taxon>Actinopterygii</taxon>
        <taxon>Neopterygii</taxon>
        <taxon>Teleostei</taxon>
        <taxon>Anguilliformes</taxon>
        <taxon>Anguillidae</taxon>
        <taxon>Anguilla</taxon>
    </lineage>
</organism>
<dbReference type="AlphaFoldDB" id="A0A0E9WH16"/>
<reference evidence="1" key="2">
    <citation type="journal article" date="2015" name="Fish Shellfish Immunol.">
        <title>Early steps in the European eel (Anguilla anguilla)-Vibrio vulnificus interaction in the gills: Role of the RtxA13 toxin.</title>
        <authorList>
            <person name="Callol A."/>
            <person name="Pajuelo D."/>
            <person name="Ebbesson L."/>
            <person name="Teles M."/>
            <person name="MacKenzie S."/>
            <person name="Amaro C."/>
        </authorList>
    </citation>
    <scope>NUCLEOTIDE SEQUENCE</scope>
</reference>
<name>A0A0E9WH16_ANGAN</name>
<accession>A0A0E9WH16</accession>
<dbReference type="EMBL" id="GBXM01018910">
    <property type="protein sequence ID" value="JAH89667.1"/>
    <property type="molecule type" value="Transcribed_RNA"/>
</dbReference>
<protein>
    <submittedName>
        <fullName evidence="1">Uncharacterized protein</fullName>
    </submittedName>
</protein>
<reference evidence="1" key="1">
    <citation type="submission" date="2014-11" db="EMBL/GenBank/DDBJ databases">
        <authorList>
            <person name="Amaro Gonzalez C."/>
        </authorList>
    </citation>
    <scope>NUCLEOTIDE SEQUENCE</scope>
</reference>
<evidence type="ECO:0000313" key="1">
    <source>
        <dbReference type="EMBL" id="JAH89667.1"/>
    </source>
</evidence>